<dbReference type="AlphaFoldDB" id="A0A0D8BA62"/>
<dbReference type="PRINTS" id="PR00359">
    <property type="entry name" value="BP450"/>
</dbReference>
<evidence type="ECO:0000256" key="4">
    <source>
        <dbReference type="ARBA" id="ARBA00023002"/>
    </source>
</evidence>
<reference evidence="8" key="1">
    <citation type="submission" date="2015-02" db="EMBL/GenBank/DDBJ databases">
        <title>Draft Genome of Frankia sp. CpI1-S.</title>
        <authorList>
            <person name="Oshone R.T."/>
            <person name="Ngom M."/>
            <person name="Ghodhbane-Gtari F."/>
            <person name="Gtari M."/>
            <person name="Morris K."/>
            <person name="Thomas K."/>
            <person name="Sen A."/>
            <person name="Tisa L.S."/>
        </authorList>
    </citation>
    <scope>NUCLEOTIDE SEQUENCE [LARGE SCALE GENOMIC DNA]</scope>
    <source>
        <strain evidence="8">CpI1-S</strain>
    </source>
</reference>
<keyword evidence="8" id="KW-1185">Reference proteome</keyword>
<keyword evidence="3" id="KW-0479">Metal-binding</keyword>
<dbReference type="GO" id="GO:0020037">
    <property type="term" value="F:heme binding"/>
    <property type="evidence" value="ECO:0007669"/>
    <property type="project" value="InterPro"/>
</dbReference>
<dbReference type="GO" id="GO:0005506">
    <property type="term" value="F:iron ion binding"/>
    <property type="evidence" value="ECO:0007669"/>
    <property type="project" value="InterPro"/>
</dbReference>
<evidence type="ECO:0000256" key="1">
    <source>
        <dbReference type="ARBA" id="ARBA00010617"/>
    </source>
</evidence>
<dbReference type="EMBL" id="JYFN01000066">
    <property type="protein sequence ID" value="KJE20242.1"/>
    <property type="molecule type" value="Genomic_DNA"/>
</dbReference>
<dbReference type="Gene3D" id="1.10.630.10">
    <property type="entry name" value="Cytochrome P450"/>
    <property type="match status" value="1"/>
</dbReference>
<evidence type="ECO:0000256" key="6">
    <source>
        <dbReference type="ARBA" id="ARBA00023033"/>
    </source>
</evidence>
<dbReference type="CDD" id="cd11033">
    <property type="entry name" value="CYP142-like"/>
    <property type="match status" value="1"/>
</dbReference>
<dbReference type="GO" id="GO:0006707">
    <property type="term" value="P:cholesterol catabolic process"/>
    <property type="evidence" value="ECO:0007669"/>
    <property type="project" value="TreeGrafter"/>
</dbReference>
<dbReference type="Proteomes" id="UP000032545">
    <property type="component" value="Unassembled WGS sequence"/>
</dbReference>
<reference evidence="7 8" key="2">
    <citation type="journal article" date="2016" name="Genome Announc.">
        <title>Permanent Draft Genome Sequences for Two Variants of Frankia sp. Strain CpI1, the First Frankia Strain Isolated from Root Nodules of Comptonia peregrina.</title>
        <authorList>
            <person name="Oshone R."/>
            <person name="Hurst S.G.IV."/>
            <person name="Abebe-Akele F."/>
            <person name="Simpson S."/>
            <person name="Morris K."/>
            <person name="Thomas W.K."/>
            <person name="Tisa L.S."/>
        </authorList>
    </citation>
    <scope>NUCLEOTIDE SEQUENCE [LARGE SCALE GENOMIC DNA]</scope>
    <source>
        <strain evidence="8">CpI1-S</strain>
    </source>
</reference>
<comment type="similarity">
    <text evidence="1">Belongs to the cytochrome P450 family.</text>
</comment>
<proteinExistence type="inferred from homology"/>
<comment type="caution">
    <text evidence="7">The sequence shown here is derived from an EMBL/GenBank/DDBJ whole genome shotgun (WGS) entry which is preliminary data.</text>
</comment>
<evidence type="ECO:0000256" key="3">
    <source>
        <dbReference type="ARBA" id="ARBA00022723"/>
    </source>
</evidence>
<dbReference type="Pfam" id="PF00067">
    <property type="entry name" value="p450"/>
    <property type="match status" value="1"/>
</dbReference>
<keyword evidence="6" id="KW-0503">Monooxygenase</keyword>
<dbReference type="GO" id="GO:0036199">
    <property type="term" value="F:cholest-4-en-3-one 26-monooxygenase activity"/>
    <property type="evidence" value="ECO:0007669"/>
    <property type="project" value="TreeGrafter"/>
</dbReference>
<keyword evidence="2" id="KW-0349">Heme</keyword>
<keyword evidence="5" id="KW-0408">Iron</keyword>
<dbReference type="PATRIC" id="fig|1502723.3.peg.5882"/>
<organism evidence="7 8">
    <name type="scientific">Frankia torreyi</name>
    <dbReference type="NCBI Taxonomy" id="1856"/>
    <lineage>
        <taxon>Bacteria</taxon>
        <taxon>Bacillati</taxon>
        <taxon>Actinomycetota</taxon>
        <taxon>Actinomycetes</taxon>
        <taxon>Frankiales</taxon>
        <taxon>Frankiaceae</taxon>
        <taxon>Frankia</taxon>
    </lineage>
</organism>
<evidence type="ECO:0000256" key="2">
    <source>
        <dbReference type="ARBA" id="ARBA00022617"/>
    </source>
</evidence>
<dbReference type="InterPro" id="IPR036396">
    <property type="entry name" value="Cyt_P450_sf"/>
</dbReference>
<dbReference type="PANTHER" id="PTHR46696">
    <property type="entry name" value="P450, PUTATIVE (EUROFUNG)-RELATED"/>
    <property type="match status" value="1"/>
</dbReference>
<dbReference type="GO" id="GO:0008395">
    <property type="term" value="F:steroid hydroxylase activity"/>
    <property type="evidence" value="ECO:0007669"/>
    <property type="project" value="TreeGrafter"/>
</dbReference>
<evidence type="ECO:0000256" key="5">
    <source>
        <dbReference type="ARBA" id="ARBA00023004"/>
    </source>
</evidence>
<gene>
    <name evidence="7" type="ORF">FF36_05464</name>
</gene>
<name>A0A0D8BA62_9ACTN</name>
<evidence type="ECO:0000313" key="7">
    <source>
        <dbReference type="EMBL" id="KJE20242.1"/>
    </source>
</evidence>
<dbReference type="FunFam" id="1.10.630.10:FF:000018">
    <property type="entry name" value="Cytochrome P450 monooxygenase"/>
    <property type="match status" value="1"/>
</dbReference>
<sequence length="429" mass="47718">MTTTGEMPGTQGLPGDVLDDLTWWTRPAAERDATFAWLRAHEPRPYVPELDLTGAARGGGFWALTRLDDVREVSRRPADFCSGRGSLIFDQPPSLREFRGSIIDMDNPEHARQRRIVSRGFTPKAVAALVDDITRTSREVISAVAGRGECDFVTEVAALLPLRIVNNMLGIPRSEERFLFEQTNILMGASDPEYVPDQTPRSVARAVRGAGEAMSGLLEELARDRIRDPQDDLVSSLVAAQEEENLTPTELATFFNLLVGAGNETTRNALAHGLSAITRFPQQRELWRSDLDRYTPGAVEELLRWASPVLYMRRTVARDGVRLGEQRFDEGDKVVLWYRSANQDEAYFDDATSFQVTRDPNPHVTFGAPGPHHCLGANLARVELAIAFRTLFELLPDIEATAEPDLLRSNFLHGVKHLPARFTPTTTSA</sequence>
<dbReference type="SUPFAM" id="SSF48264">
    <property type="entry name" value="Cytochrome P450"/>
    <property type="match status" value="1"/>
</dbReference>
<accession>A0A0D8BA62</accession>
<evidence type="ECO:0000313" key="8">
    <source>
        <dbReference type="Proteomes" id="UP000032545"/>
    </source>
</evidence>
<protein>
    <submittedName>
        <fullName evidence="7">Cytochrome P450</fullName>
    </submittedName>
</protein>
<dbReference type="PANTHER" id="PTHR46696:SF4">
    <property type="entry name" value="BIOTIN BIOSYNTHESIS CYTOCHROME P450"/>
    <property type="match status" value="1"/>
</dbReference>
<dbReference type="InterPro" id="IPR002397">
    <property type="entry name" value="Cyt_P450_B"/>
</dbReference>
<dbReference type="InterPro" id="IPR001128">
    <property type="entry name" value="Cyt_P450"/>
</dbReference>
<keyword evidence="4" id="KW-0560">Oxidoreductase</keyword>